<dbReference type="EMBL" id="UHBY01000003">
    <property type="protein sequence ID" value="SUL38090.1"/>
    <property type="molecule type" value="Genomic_DNA"/>
</dbReference>
<name>A0A380EMQ9_STAAU</name>
<evidence type="ECO:0000313" key="1">
    <source>
        <dbReference type="EMBL" id="SUL38090.1"/>
    </source>
</evidence>
<reference evidence="1 2" key="1">
    <citation type="submission" date="2018-06" db="EMBL/GenBank/DDBJ databases">
        <authorList>
            <consortium name="Pathogen Informatics"/>
            <person name="Doyle S."/>
        </authorList>
    </citation>
    <scope>NUCLEOTIDE SEQUENCE [LARGE SCALE GENOMIC DNA]</scope>
    <source>
        <strain evidence="1 2">NCTC10702</strain>
    </source>
</reference>
<protein>
    <submittedName>
        <fullName evidence="1">Accessory secretory protein Asp3</fullName>
    </submittedName>
</protein>
<sequence>MICQSQDTLKAINLISYGSKSNVFVTYVAQHLGCKVYRTSHEDDDLKGWLTEHVPGNHELKDTNVEVYFKEEQDKHLNYMSRLMNPVRFLDYLDVSKLNGGEVNET</sequence>
<accession>A0A380EMQ9</accession>
<organism evidence="1 2">
    <name type="scientific">Staphylococcus aureus</name>
    <dbReference type="NCBI Taxonomy" id="1280"/>
    <lineage>
        <taxon>Bacteria</taxon>
        <taxon>Bacillati</taxon>
        <taxon>Bacillota</taxon>
        <taxon>Bacilli</taxon>
        <taxon>Bacillales</taxon>
        <taxon>Staphylococcaceae</taxon>
        <taxon>Staphylococcus</taxon>
    </lineage>
</organism>
<dbReference type="AlphaFoldDB" id="A0A380EMQ9"/>
<evidence type="ECO:0000313" key="2">
    <source>
        <dbReference type="Proteomes" id="UP000254116"/>
    </source>
</evidence>
<dbReference type="Proteomes" id="UP000254116">
    <property type="component" value="Unassembled WGS sequence"/>
</dbReference>
<gene>
    <name evidence="1" type="primary">asp3_1</name>
    <name evidence="1" type="ORF">NCTC10702_04110</name>
</gene>
<proteinExistence type="predicted"/>